<evidence type="ECO:0000313" key="1">
    <source>
        <dbReference type="EMBL" id="CAG8811232.1"/>
    </source>
</evidence>
<gene>
    <name evidence="1" type="ORF">GMARGA_LOCUS25292</name>
</gene>
<dbReference type="Proteomes" id="UP000789901">
    <property type="component" value="Unassembled WGS sequence"/>
</dbReference>
<name>A0ABN7W1S8_GIGMA</name>
<reference evidence="1 2" key="1">
    <citation type="submission" date="2021-06" db="EMBL/GenBank/DDBJ databases">
        <authorList>
            <person name="Kallberg Y."/>
            <person name="Tangrot J."/>
            <person name="Rosling A."/>
        </authorList>
    </citation>
    <scope>NUCLEOTIDE SEQUENCE [LARGE SCALE GENOMIC DNA]</scope>
    <source>
        <strain evidence="1 2">120-4 pot B 10/14</strain>
    </source>
</reference>
<dbReference type="EMBL" id="CAJVQB010027820">
    <property type="protein sequence ID" value="CAG8811232.1"/>
    <property type="molecule type" value="Genomic_DNA"/>
</dbReference>
<keyword evidence="2" id="KW-1185">Reference proteome</keyword>
<organism evidence="1 2">
    <name type="scientific">Gigaspora margarita</name>
    <dbReference type="NCBI Taxonomy" id="4874"/>
    <lineage>
        <taxon>Eukaryota</taxon>
        <taxon>Fungi</taxon>
        <taxon>Fungi incertae sedis</taxon>
        <taxon>Mucoromycota</taxon>
        <taxon>Glomeromycotina</taxon>
        <taxon>Glomeromycetes</taxon>
        <taxon>Diversisporales</taxon>
        <taxon>Gigasporaceae</taxon>
        <taxon>Gigaspora</taxon>
    </lineage>
</organism>
<protein>
    <submittedName>
        <fullName evidence="1">30664_t:CDS:1</fullName>
    </submittedName>
</protein>
<comment type="caution">
    <text evidence="1">The sequence shown here is derived from an EMBL/GenBank/DDBJ whole genome shotgun (WGS) entry which is preliminary data.</text>
</comment>
<sequence>MEFKLLESEDLISISSFGVHVWTVNTRYKSNLLYYWVNMDIFKRLVSKTARQALIEQISFLNYKFDSKNTLPSPYFDQLIEYSNYRIYKCTKLYYGNNLLEYYMKDISILKLNGKELIHELIQRKKDEQIKISQPYLSSAILKITECVYNLEEKINDIDKNINERFNAMSKEFKNLAEKIVELTGPINNKKS</sequence>
<proteinExistence type="predicted"/>
<evidence type="ECO:0000313" key="2">
    <source>
        <dbReference type="Proteomes" id="UP000789901"/>
    </source>
</evidence>
<accession>A0ABN7W1S8</accession>